<sequence length="287" mass="32612">MKTILFLLALCLVACSSTTDSVLLAEAGPVNVEKIKVLNIGSFHFGATSDANSVDFDEHSQANQQAVKDIAKLLAQFKPTIVCLEFLPEDMARINQAYQAFLANPVRLDTRYGELSMLGFDIARLSGVDKVYGIDHHLGYNYSLGDFIENSPELENSVDRQTYLQLTHQPFLHYPKLAERNQRFDQLSLLEQLQLTNHPLMLDYMLNTNADKLFYVGIDDGFEGAEQAAQFYLRNMKIYTNLNRIPMNKNDRVLILMGSAHTAMLREFIRRSPKFDMVNTLDYLTAK</sequence>
<name>A0ABT9HWU5_9GAMM</name>
<gene>
    <name evidence="2" type="ORF">ORJ04_06510</name>
</gene>
<comment type="caution">
    <text evidence="2">The sequence shown here is derived from an EMBL/GenBank/DDBJ whole genome shotgun (WGS) entry which is preliminary data.</text>
</comment>
<evidence type="ECO:0000313" key="3">
    <source>
        <dbReference type="Proteomes" id="UP001231109"/>
    </source>
</evidence>
<protein>
    <submittedName>
        <fullName evidence="2">DUF5694 domain-containing protein</fullName>
    </submittedName>
</protein>
<feature type="chain" id="PRO_5047178411" evidence="1">
    <location>
        <begin position="26"/>
        <end position="287"/>
    </location>
</feature>
<feature type="signal peptide" evidence="1">
    <location>
        <begin position="1"/>
        <end position="25"/>
    </location>
</feature>
<dbReference type="EMBL" id="JAPJDZ010000011">
    <property type="protein sequence ID" value="MDP5135598.1"/>
    <property type="molecule type" value="Genomic_DNA"/>
</dbReference>
<accession>A0ABT9HWU5</accession>
<proteinExistence type="predicted"/>
<dbReference type="InterPro" id="IPR043749">
    <property type="entry name" value="DUF5694"/>
</dbReference>
<keyword evidence="3" id="KW-1185">Reference proteome</keyword>
<reference evidence="2 3" key="1">
    <citation type="submission" date="2022-11" db="EMBL/GenBank/DDBJ databases">
        <title>Viruses from the air-sea interface of a natural surface slick.</title>
        <authorList>
            <person name="Rahlff J."/>
            <person name="Holmfeldt K."/>
        </authorList>
    </citation>
    <scope>NUCLEOTIDE SEQUENCE [LARGE SCALE GENOMIC DNA]</scope>
    <source>
        <strain evidence="2 3">SMS4</strain>
    </source>
</reference>
<evidence type="ECO:0000256" key="1">
    <source>
        <dbReference type="SAM" id="SignalP"/>
    </source>
</evidence>
<dbReference type="RefSeq" id="WP_305974645.1">
    <property type="nucleotide sequence ID" value="NZ_JAPJDZ010000011.1"/>
</dbReference>
<dbReference type="Proteomes" id="UP001231109">
    <property type="component" value="Unassembled WGS sequence"/>
</dbReference>
<organism evidence="2 3">
    <name type="scientific">Rheinheimera baltica</name>
    <dbReference type="NCBI Taxonomy" id="67576"/>
    <lineage>
        <taxon>Bacteria</taxon>
        <taxon>Pseudomonadati</taxon>
        <taxon>Pseudomonadota</taxon>
        <taxon>Gammaproteobacteria</taxon>
        <taxon>Chromatiales</taxon>
        <taxon>Chromatiaceae</taxon>
        <taxon>Rheinheimera</taxon>
    </lineage>
</organism>
<keyword evidence="1" id="KW-0732">Signal</keyword>
<evidence type="ECO:0000313" key="2">
    <source>
        <dbReference type="EMBL" id="MDP5135598.1"/>
    </source>
</evidence>
<dbReference type="Pfam" id="PF18950">
    <property type="entry name" value="DUF5694"/>
    <property type="match status" value="1"/>
</dbReference>